<dbReference type="Proteomes" id="UP000249163">
    <property type="component" value="Chromosome"/>
</dbReference>
<comment type="similarity">
    <text evidence="1 4">Belongs to the glycosyl hydrolase 13 family.</text>
</comment>
<dbReference type="FunFam" id="3.90.400.10:FF:000002">
    <property type="entry name" value="Sucrose isomerase"/>
    <property type="match status" value="1"/>
</dbReference>
<name>A0AAD0KSM5_9BACL</name>
<dbReference type="EC" id="3.2.1.1" evidence="5"/>
<evidence type="ECO:0000256" key="2">
    <source>
        <dbReference type="ARBA" id="ARBA00022801"/>
    </source>
</evidence>
<dbReference type="Gene3D" id="3.90.400.10">
    <property type="entry name" value="Oligo-1,6-glucosidase, Domain 2"/>
    <property type="match status" value="1"/>
</dbReference>
<keyword evidence="5" id="KW-0119">Carbohydrate metabolism</keyword>
<dbReference type="FunFam" id="2.60.40.1180:FF:000007">
    <property type="entry name" value="Sucrose isomerase"/>
    <property type="match status" value="1"/>
</dbReference>
<sequence>MNRTWWKEATAYQIYPRSFMDSNGDGVGDLQGVISKLDYLQDLGINVIWICPIYKSPNDDNGYDISDYQDIMAEFGSMADFDQLLHEVHARGMKLILDLVINHTSDEHPWFVEARSSKDNPKRDYYIWSDPKDGKEPNNWESIFSGSIWELDPATEQYFMHVFSKRQPDLNWENPEVRRELYSMVNWWLDKGIDGFRVDAISHIKKITGHPDLPNPQNLPYVPSGDGHMNREGIHDFLQELKQETFDRYDIMTVGEASGVNVDQAESWVGEEQGKFNMIFQFEHLALWNKSVTGGLDVLQLKSALSRWQKGLEGRGWNALFIENHDQPRSVSTWGNDGQYWKESAKSLATMYFLMQGTPFIYQGQEIGMTNVRFESMDDYDDVAMKNLYRLETEAGKTHEEVMEVIWKNGRDNSRTPMQWSDSENAGFSSGKPWMKVNPNYTEINVERAKQDPYSIYHHYKKLIALRAANPVTVYGTYDLILPEDERIYAYTRTLGNEKLLVMSNLTAEEALFDLPFDLEFDTSELLLHNYEVDPAEPIETVALRPYESRVYMLVNAPVEQEGSSELVPAQELSEASFPETV</sequence>
<evidence type="ECO:0000256" key="4">
    <source>
        <dbReference type="RuleBase" id="RU003615"/>
    </source>
</evidence>
<dbReference type="SUPFAM" id="SSF51445">
    <property type="entry name" value="(Trans)glycosidases"/>
    <property type="match status" value="1"/>
</dbReference>
<dbReference type="InterPro" id="IPR013780">
    <property type="entry name" value="Glyco_hydro_b"/>
</dbReference>
<evidence type="ECO:0000313" key="7">
    <source>
        <dbReference type="EMBL" id="AWV36638.1"/>
    </source>
</evidence>
<accession>A0AAD0KSM5</accession>
<dbReference type="PANTHER" id="PTHR10357:SF178">
    <property type="entry name" value="OLIGO-1,6-GLUCOSIDASE 3-RELATED"/>
    <property type="match status" value="1"/>
</dbReference>
<keyword evidence="2 5" id="KW-0378">Hydrolase</keyword>
<reference evidence="7 8" key="1">
    <citation type="submission" date="2017-06" db="EMBL/GenBank/DDBJ databases">
        <title>Complete genome sequence of Paenibacillus odorifer CBA7130.</title>
        <authorList>
            <person name="Nam Y.-D."/>
            <person name="Kang J."/>
            <person name="Chung W.-H."/>
        </authorList>
    </citation>
    <scope>NUCLEOTIDE SEQUENCE [LARGE SCALE GENOMIC DNA]</scope>
    <source>
        <strain evidence="7 8">CBA7130</strain>
    </source>
</reference>
<dbReference type="GO" id="GO:0009313">
    <property type="term" value="P:oligosaccharide catabolic process"/>
    <property type="evidence" value="ECO:0007669"/>
    <property type="project" value="TreeGrafter"/>
</dbReference>
<evidence type="ECO:0000256" key="5">
    <source>
        <dbReference type="RuleBase" id="RU361134"/>
    </source>
</evidence>
<evidence type="ECO:0000256" key="3">
    <source>
        <dbReference type="ARBA" id="ARBA00023295"/>
    </source>
</evidence>
<dbReference type="AlphaFoldDB" id="A0AAD0KSM5"/>
<dbReference type="EMBL" id="CP021965">
    <property type="protein sequence ID" value="AWV36638.1"/>
    <property type="molecule type" value="Genomic_DNA"/>
</dbReference>
<dbReference type="Pfam" id="PF16657">
    <property type="entry name" value="Malt_amylase_C"/>
    <property type="match status" value="1"/>
</dbReference>
<feature type="domain" description="Glycosyl hydrolase family 13 catalytic" evidence="6">
    <location>
        <begin position="13"/>
        <end position="415"/>
    </location>
</feature>
<dbReference type="RefSeq" id="WP_081386879.1">
    <property type="nucleotide sequence ID" value="NZ_CP021965.1"/>
</dbReference>
<dbReference type="Pfam" id="PF00128">
    <property type="entry name" value="Alpha-amylase"/>
    <property type="match status" value="1"/>
</dbReference>
<dbReference type="PRINTS" id="PR00110">
    <property type="entry name" value="ALPHAAMYLASE"/>
</dbReference>
<comment type="catalytic activity">
    <reaction evidence="5">
        <text>Endohydrolysis of (1-&gt;4)-alpha-D-glucosidic linkages in polysaccharides containing three or more (1-&gt;4)-alpha-linked D-glucose units.</text>
        <dbReference type="EC" id="3.2.1.1"/>
    </reaction>
</comment>
<evidence type="ECO:0000313" key="8">
    <source>
        <dbReference type="Proteomes" id="UP000249163"/>
    </source>
</evidence>
<dbReference type="NCBIfam" id="NF008183">
    <property type="entry name" value="PRK10933.1"/>
    <property type="match status" value="1"/>
</dbReference>
<dbReference type="Gene3D" id="3.20.20.80">
    <property type="entry name" value="Glycosidases"/>
    <property type="match status" value="2"/>
</dbReference>
<dbReference type="InterPro" id="IPR006046">
    <property type="entry name" value="Alpha_amylase"/>
</dbReference>
<proteinExistence type="inferred from homology"/>
<dbReference type="InterPro" id="IPR032091">
    <property type="entry name" value="Malt_amylase-like_C"/>
</dbReference>
<evidence type="ECO:0000259" key="6">
    <source>
        <dbReference type="SMART" id="SM00642"/>
    </source>
</evidence>
<dbReference type="CDD" id="cd11333">
    <property type="entry name" value="AmyAc_SI_OligoGlu_DGase"/>
    <property type="match status" value="1"/>
</dbReference>
<dbReference type="Gene3D" id="2.60.40.1180">
    <property type="entry name" value="Golgi alpha-mannosidase II"/>
    <property type="match status" value="1"/>
</dbReference>
<dbReference type="GO" id="GO:0043169">
    <property type="term" value="F:cation binding"/>
    <property type="evidence" value="ECO:0007669"/>
    <property type="project" value="InterPro"/>
</dbReference>
<keyword evidence="3 5" id="KW-0326">Glycosidase</keyword>
<dbReference type="FunFam" id="3.20.20.80:FF:000064">
    <property type="entry name" value="Oligo-1,6-glucosidase"/>
    <property type="match status" value="2"/>
</dbReference>
<dbReference type="GO" id="GO:0004556">
    <property type="term" value="F:alpha-amylase activity"/>
    <property type="evidence" value="ECO:0007669"/>
    <property type="project" value="UniProtKB-UniRule"/>
</dbReference>
<dbReference type="InterPro" id="IPR045857">
    <property type="entry name" value="O16G_dom_2"/>
</dbReference>
<dbReference type="SMART" id="SM00642">
    <property type="entry name" value="Aamy"/>
    <property type="match status" value="1"/>
</dbReference>
<dbReference type="InterPro" id="IPR017853">
    <property type="entry name" value="GH"/>
</dbReference>
<dbReference type="SUPFAM" id="SSF51011">
    <property type="entry name" value="Glycosyl hydrolase domain"/>
    <property type="match status" value="1"/>
</dbReference>
<dbReference type="InterPro" id="IPR006047">
    <property type="entry name" value="GH13_cat_dom"/>
</dbReference>
<dbReference type="PANTHER" id="PTHR10357">
    <property type="entry name" value="ALPHA-AMYLASE FAMILY MEMBER"/>
    <property type="match status" value="1"/>
</dbReference>
<evidence type="ECO:0000256" key="1">
    <source>
        <dbReference type="ARBA" id="ARBA00008061"/>
    </source>
</evidence>
<organism evidence="7 8">
    <name type="scientific">Paenibacillus odorifer</name>
    <dbReference type="NCBI Taxonomy" id="189426"/>
    <lineage>
        <taxon>Bacteria</taxon>
        <taxon>Bacillati</taxon>
        <taxon>Bacillota</taxon>
        <taxon>Bacilli</taxon>
        <taxon>Bacillales</taxon>
        <taxon>Paenibacillaceae</taxon>
        <taxon>Paenibacillus</taxon>
    </lineage>
</organism>
<gene>
    <name evidence="7" type="ORF">CD191_09725</name>
</gene>
<protein>
    <recommendedName>
        <fullName evidence="5">Alpha-amylase</fullName>
        <ecNumber evidence="5">3.2.1.1</ecNumber>
    </recommendedName>
</protein>